<reference evidence="3" key="1">
    <citation type="submission" date="2017-04" db="EMBL/GenBank/DDBJ databases">
        <title>Plasmodium gonderi genome.</title>
        <authorList>
            <person name="Arisue N."/>
            <person name="Honma H."/>
            <person name="Kawai S."/>
            <person name="Tougan T."/>
            <person name="Tanabe K."/>
            <person name="Horii T."/>
        </authorList>
    </citation>
    <scope>NUCLEOTIDE SEQUENCE [LARGE SCALE GENOMIC DNA]</scope>
    <source>
        <strain evidence="3">ATCC 30045</strain>
    </source>
</reference>
<dbReference type="Pfam" id="PF12420">
    <property type="entry name" value="DUF3671"/>
    <property type="match status" value="1"/>
</dbReference>
<keyword evidence="1" id="KW-1133">Transmembrane helix</keyword>
<evidence type="ECO:0000313" key="3">
    <source>
        <dbReference type="Proteomes" id="UP000195521"/>
    </source>
</evidence>
<comment type="caution">
    <text evidence="2">The sequence shown here is derived from an EMBL/GenBank/DDBJ whole genome shotgun (WGS) entry which is preliminary data.</text>
</comment>
<keyword evidence="1" id="KW-0472">Membrane</keyword>
<protein>
    <submittedName>
        <fullName evidence="2">Variable surface protein</fullName>
    </submittedName>
</protein>
<feature type="transmembrane region" description="Helical" evidence="1">
    <location>
        <begin position="211"/>
        <end position="230"/>
    </location>
</feature>
<dbReference type="RefSeq" id="XP_028546523.1">
    <property type="nucleotide sequence ID" value="XM_028690722.1"/>
</dbReference>
<feature type="transmembrane region" description="Helical" evidence="1">
    <location>
        <begin position="359"/>
        <end position="388"/>
    </location>
</feature>
<gene>
    <name evidence="2" type="ORF">PGO_000175</name>
</gene>
<dbReference type="Proteomes" id="UP000195521">
    <property type="component" value="Unassembled WGS sequence"/>
</dbReference>
<evidence type="ECO:0000313" key="2">
    <source>
        <dbReference type="EMBL" id="GAW83934.1"/>
    </source>
</evidence>
<keyword evidence="3" id="KW-1185">Reference proteome</keyword>
<keyword evidence="1" id="KW-0812">Transmembrane</keyword>
<proteinExistence type="predicted"/>
<organism evidence="2 3">
    <name type="scientific">Plasmodium gonderi</name>
    <dbReference type="NCBI Taxonomy" id="77519"/>
    <lineage>
        <taxon>Eukaryota</taxon>
        <taxon>Sar</taxon>
        <taxon>Alveolata</taxon>
        <taxon>Apicomplexa</taxon>
        <taxon>Aconoidasida</taxon>
        <taxon>Haemosporida</taxon>
        <taxon>Plasmodiidae</taxon>
        <taxon>Plasmodium</taxon>
        <taxon>Plasmodium (Plasmodium)</taxon>
    </lineage>
</organism>
<feature type="transmembrane region" description="Helical" evidence="1">
    <location>
        <begin position="318"/>
        <end position="339"/>
    </location>
</feature>
<dbReference type="EMBL" id="BDQF01000032">
    <property type="protein sequence ID" value="GAW83934.1"/>
    <property type="molecule type" value="Genomic_DNA"/>
</dbReference>
<dbReference type="GeneID" id="39744742"/>
<dbReference type="AlphaFoldDB" id="A0A1Y1JVL3"/>
<name>A0A1Y1JVL3_PLAGO</name>
<dbReference type="InterPro" id="IPR022139">
    <property type="entry name" value="Fam-L/Fam-M-like_plasmodium"/>
</dbReference>
<accession>A0A1Y1JVL3</accession>
<evidence type="ECO:0000256" key="1">
    <source>
        <dbReference type="SAM" id="Phobius"/>
    </source>
</evidence>
<sequence>MSGYSRIIVFIKIVILRRFCKYLDNGLTIDKSTITRTERLLTEQKSVTEFEKIELKNKFSSNEDDSKLKNSEKKLSLNEDLKNASKQRYKRHKKLLNTRHVINKDSEQISYIYNYIRSIDYSIKDTIQHHSEKLVKYNLNDIVRNEIIEEILCKDNILIHSIPLYGKISTILYSIFEDINYDIAIKSINISLVSIFTYKYSAYMNNIYSSLYILPFLTIMIICLSQLFYIMGEYEIQKELEHIIVRKKEAIKERKEKLKDLDNYKKFYKYRYDKRIGLGKLDCYCEKKIFSQIDKVYMLADTTGVNKNSFKKEILRKYGLHVTVPNFFFLISLVIYVLECINYHIEFFKDGLFKANKDIINNIIITLGDILVYVIPIIFVFVIIYVLIKIEKYERLRARKGKMNAKEYFIFCKEIFK</sequence>